<name>A0AA48L7B9_9TREE</name>
<evidence type="ECO:0000313" key="5">
    <source>
        <dbReference type="EMBL" id="BEI93265.1"/>
    </source>
</evidence>
<dbReference type="EMBL" id="AP028216">
    <property type="protein sequence ID" value="BEI93265.1"/>
    <property type="molecule type" value="Genomic_DNA"/>
</dbReference>
<dbReference type="Proteomes" id="UP001233271">
    <property type="component" value="Chromosome 5"/>
</dbReference>
<dbReference type="RefSeq" id="XP_060458530.1">
    <property type="nucleotide sequence ID" value="XM_060602102.1"/>
</dbReference>
<feature type="region of interest" description="Disordered" evidence="4">
    <location>
        <begin position="389"/>
        <end position="414"/>
    </location>
</feature>
<proteinExistence type="inferred from homology"/>
<gene>
    <name evidence="5" type="ORF">CcaverHIS019_0508930</name>
</gene>
<comment type="similarity">
    <text evidence="2">Belongs to the PAF1 family.</text>
</comment>
<dbReference type="GO" id="GO:0016593">
    <property type="term" value="C:Cdc73/Paf1 complex"/>
    <property type="evidence" value="ECO:0007669"/>
    <property type="project" value="InterPro"/>
</dbReference>
<evidence type="ECO:0000256" key="4">
    <source>
        <dbReference type="SAM" id="MobiDB-lite"/>
    </source>
</evidence>
<comment type="subcellular location">
    <subcellularLocation>
        <location evidence="1">Nucleus</location>
    </subcellularLocation>
</comment>
<feature type="compositionally biased region" description="Basic and acidic residues" evidence="4">
    <location>
        <begin position="366"/>
        <end position="377"/>
    </location>
</feature>
<reference evidence="5" key="1">
    <citation type="journal article" date="2023" name="BMC Genomics">
        <title>Chromosome-level genome assemblies of Cutaneotrichosporon spp. (Trichosporonales, Basidiomycota) reveal imbalanced evolution between nucleotide sequences and chromosome synteny.</title>
        <authorList>
            <person name="Kobayashi Y."/>
            <person name="Kayamori A."/>
            <person name="Aoki K."/>
            <person name="Shiwa Y."/>
            <person name="Matsutani M."/>
            <person name="Fujita N."/>
            <person name="Sugita T."/>
            <person name="Iwasaki W."/>
            <person name="Tanaka N."/>
            <person name="Takashima M."/>
        </authorList>
    </citation>
    <scope>NUCLEOTIDE SEQUENCE</scope>
    <source>
        <strain evidence="5">HIS019</strain>
    </source>
</reference>
<dbReference type="Pfam" id="PF03985">
    <property type="entry name" value="Paf1"/>
    <property type="match status" value="1"/>
</dbReference>
<dbReference type="AlphaFoldDB" id="A0AA48L7B9"/>
<organism evidence="5 6">
    <name type="scientific">Cutaneotrichosporon cavernicola</name>
    <dbReference type="NCBI Taxonomy" id="279322"/>
    <lineage>
        <taxon>Eukaryota</taxon>
        <taxon>Fungi</taxon>
        <taxon>Dikarya</taxon>
        <taxon>Basidiomycota</taxon>
        <taxon>Agaricomycotina</taxon>
        <taxon>Tremellomycetes</taxon>
        <taxon>Trichosporonales</taxon>
        <taxon>Trichosporonaceae</taxon>
        <taxon>Cutaneotrichosporon</taxon>
    </lineage>
</organism>
<dbReference type="KEGG" id="ccac:CcaHIS019_0508930"/>
<sequence length="426" mass="47970">MSKKSSKLDLLVRVRFENPLPDPPFPPKLLKVKTDISRLGDPAYLDQLAGAAPAPMLLDAEMGMPIDLNTFDGVWDGNDASLNPTLETVKLDPGDAALLAPLRIFAKTANGAPAPSSIKPEVSWMRNSSYIQRRETTRRRAAAEAVQEEEVDASEAAQIMAIEKSFQDLRDQELAEIRHPHPKRKHLRVVESYDVLPDDDTWSSSYILLRFPERPSAATAQNPSAKASRGCLDRALLRPVVEEDQALIDFFLPKESDLSRLTSLEEHPIDSETAAEAVELSAEGNDEKVDEMFPNVTYERIRTYEVVSQMVPDREFLLTISEEAAEDETEEEDMFGDDEPKPKKRKGAFYKPISMRSQLRKTLQKTRTDTPWDKVRLGFREPAATEIEEREKMARSVNDSTWVEDQTDEGHDSFAATLREANAEID</sequence>
<dbReference type="GO" id="GO:0000993">
    <property type="term" value="F:RNA polymerase II complex binding"/>
    <property type="evidence" value="ECO:0007669"/>
    <property type="project" value="TreeGrafter"/>
</dbReference>
<dbReference type="PANTHER" id="PTHR23188">
    <property type="entry name" value="RNA POLYMERASE II-ASSOCIATED FACTOR 1 HOMOLOG"/>
    <property type="match status" value="1"/>
</dbReference>
<dbReference type="GO" id="GO:0006368">
    <property type="term" value="P:transcription elongation by RNA polymerase II"/>
    <property type="evidence" value="ECO:0007669"/>
    <property type="project" value="InterPro"/>
</dbReference>
<dbReference type="GeneID" id="85497135"/>
<evidence type="ECO:0008006" key="7">
    <source>
        <dbReference type="Google" id="ProtNLM"/>
    </source>
</evidence>
<evidence type="ECO:0000256" key="1">
    <source>
        <dbReference type="ARBA" id="ARBA00004123"/>
    </source>
</evidence>
<dbReference type="PANTHER" id="PTHR23188:SF12">
    <property type="entry name" value="RNA POLYMERASE II-ASSOCIATED FACTOR 1 HOMOLOG"/>
    <property type="match status" value="1"/>
</dbReference>
<evidence type="ECO:0000313" key="6">
    <source>
        <dbReference type="Proteomes" id="UP001233271"/>
    </source>
</evidence>
<dbReference type="InterPro" id="IPR007133">
    <property type="entry name" value="RNA_pol_II-assoc_Paf1"/>
</dbReference>
<feature type="compositionally biased region" description="Acidic residues" evidence="4">
    <location>
        <begin position="323"/>
        <end position="337"/>
    </location>
</feature>
<feature type="region of interest" description="Disordered" evidence="4">
    <location>
        <begin position="323"/>
        <end position="349"/>
    </location>
</feature>
<keyword evidence="6" id="KW-1185">Reference proteome</keyword>
<protein>
    <recommendedName>
        <fullName evidence="7">Paf1-domain-containing protein</fullName>
    </recommendedName>
</protein>
<feature type="region of interest" description="Disordered" evidence="4">
    <location>
        <begin position="358"/>
        <end position="377"/>
    </location>
</feature>
<accession>A0AA48L7B9</accession>
<evidence type="ECO:0000256" key="3">
    <source>
        <dbReference type="ARBA" id="ARBA00023242"/>
    </source>
</evidence>
<evidence type="ECO:0000256" key="2">
    <source>
        <dbReference type="ARBA" id="ARBA00007560"/>
    </source>
</evidence>
<dbReference type="GO" id="GO:0003682">
    <property type="term" value="F:chromatin binding"/>
    <property type="evidence" value="ECO:0007669"/>
    <property type="project" value="TreeGrafter"/>
</dbReference>
<keyword evidence="3" id="KW-0539">Nucleus</keyword>